<organism evidence="2 3">
    <name type="scientific">Bermanella marisrubri</name>
    <dbReference type="NCBI Taxonomy" id="207949"/>
    <lineage>
        <taxon>Bacteria</taxon>
        <taxon>Pseudomonadati</taxon>
        <taxon>Pseudomonadota</taxon>
        <taxon>Gammaproteobacteria</taxon>
        <taxon>Oceanospirillales</taxon>
        <taxon>Oceanospirillaceae</taxon>
        <taxon>Bermanella</taxon>
    </lineage>
</organism>
<name>Q1MYP4_9GAMM</name>
<reference evidence="2 3" key="1">
    <citation type="submission" date="2006-03" db="EMBL/GenBank/DDBJ databases">
        <authorList>
            <person name="Pinhassi J."/>
            <person name="Pedros-Alio C."/>
            <person name="Ferriera S."/>
            <person name="Johnson J."/>
            <person name="Kravitz S."/>
            <person name="Halpern A."/>
            <person name="Remington K."/>
            <person name="Beeson K."/>
            <person name="Tran B."/>
            <person name="Rogers Y.-H."/>
            <person name="Friedman R."/>
            <person name="Venter J.C."/>
        </authorList>
    </citation>
    <scope>NUCLEOTIDE SEQUENCE [LARGE SCALE GENOMIC DNA]</scope>
    <source>
        <strain evidence="2 3">RED65</strain>
    </source>
</reference>
<evidence type="ECO:0000313" key="2">
    <source>
        <dbReference type="EMBL" id="EAT11072.1"/>
    </source>
</evidence>
<proteinExistence type="predicted"/>
<dbReference type="InterPro" id="IPR030820">
    <property type="entry name" value="OMP_myx_plus_Proteobacteria"/>
</dbReference>
<evidence type="ECO:0000313" key="3">
    <source>
        <dbReference type="Proteomes" id="UP000004263"/>
    </source>
</evidence>
<dbReference type="HOGENOM" id="CLU_104558_0_0_6"/>
<keyword evidence="1" id="KW-0732">Signal</keyword>
<dbReference type="STRING" id="207949.RED65_07534"/>
<evidence type="ECO:0008006" key="4">
    <source>
        <dbReference type="Google" id="ProtNLM"/>
    </source>
</evidence>
<feature type="signal peptide" evidence="1">
    <location>
        <begin position="1"/>
        <end position="28"/>
    </location>
</feature>
<feature type="chain" id="PRO_5004194769" description="Outer membrane beta-barrel domain-containing protein" evidence="1">
    <location>
        <begin position="29"/>
        <end position="221"/>
    </location>
</feature>
<dbReference type="EMBL" id="AAQH01000024">
    <property type="protein sequence ID" value="EAT11072.1"/>
    <property type="molecule type" value="Genomic_DNA"/>
</dbReference>
<evidence type="ECO:0000256" key="1">
    <source>
        <dbReference type="SAM" id="SignalP"/>
    </source>
</evidence>
<comment type="caution">
    <text evidence="2">The sequence shown here is derived from an EMBL/GenBank/DDBJ whole genome shotgun (WGS) entry which is preliminary data.</text>
</comment>
<dbReference type="Proteomes" id="UP000004263">
    <property type="component" value="Unassembled WGS sequence"/>
</dbReference>
<keyword evidence="3" id="KW-1185">Reference proteome</keyword>
<accession>Q1MYP4</accession>
<dbReference type="OrthoDB" id="9150045at2"/>
<dbReference type="RefSeq" id="WP_007018942.1">
    <property type="nucleotide sequence ID" value="NZ_CH724119.1"/>
</dbReference>
<gene>
    <name evidence="2" type="ORF">RED65_07534</name>
</gene>
<dbReference type="NCBIfam" id="TIGR04565">
    <property type="entry name" value="OMP_myx_plus"/>
    <property type="match status" value="1"/>
</dbReference>
<sequence>MSRIIINSSLGRIAACTAGLLFSLISNAEEGDGSVEINPIEIVEPDSDLREVYEAQIDTEFFELGGYLGFLSIEDFGTTTVTGIKGSFHATEDFFLQGNYAQADVPTSIAERQNGGASIIVNRDYEYYNLLVGYNLFPGETFISQDLTLNSAFYLVLGAGNTKINDDNYFTLTSGAGYRIILSDWLTFNLDMRDHTFKNEISGANKRVHNLEFSTGLTAFF</sequence>
<protein>
    <recommendedName>
        <fullName evidence="4">Outer membrane beta-barrel domain-containing protein</fullName>
    </recommendedName>
</protein>
<dbReference type="AlphaFoldDB" id="Q1MYP4"/>